<dbReference type="InterPro" id="IPR047971">
    <property type="entry name" value="ExeM-like"/>
</dbReference>
<keyword evidence="6" id="KW-1185">Reference proteome</keyword>
<protein>
    <submittedName>
        <fullName evidence="5">Endonuclease/exonuclease/phosphatase</fullName>
    </submittedName>
</protein>
<dbReference type="GO" id="GO:0004519">
    <property type="term" value="F:endonuclease activity"/>
    <property type="evidence" value="ECO:0007669"/>
    <property type="project" value="UniProtKB-KW"/>
</dbReference>
<dbReference type="STRING" id="743721.Psesu_0068"/>
<dbReference type="AlphaFoldDB" id="E6WP32"/>
<keyword evidence="3" id="KW-0732">Signal</keyword>
<comment type="similarity">
    <text evidence="1">Belongs to the Bcl-2 family.</text>
</comment>
<dbReference type="Proteomes" id="UP000008632">
    <property type="component" value="Chromosome"/>
</dbReference>
<dbReference type="Pfam" id="PF03372">
    <property type="entry name" value="Exo_endo_phos"/>
    <property type="match status" value="1"/>
</dbReference>
<dbReference type="PANTHER" id="PTHR42834:SF1">
    <property type="entry name" value="ENDONUCLEASE_EXONUCLEASE_PHOSPHATASE FAMILY PROTEIN (AFU_ORTHOLOGUE AFUA_3G09210)"/>
    <property type="match status" value="1"/>
</dbReference>
<feature type="domain" description="Endonuclease/exonuclease/phosphatase" evidence="4">
    <location>
        <begin position="302"/>
        <end position="566"/>
    </location>
</feature>
<dbReference type="KEGG" id="psu:Psesu_0068"/>
<reference evidence="5 6" key="1">
    <citation type="submission" date="2011-01" db="EMBL/GenBank/DDBJ databases">
        <title>Complete sequence of Pseudoxanthomonas suwonensis 11-1.</title>
        <authorList>
            <consortium name="US DOE Joint Genome Institute"/>
            <person name="Lucas S."/>
            <person name="Copeland A."/>
            <person name="Lapidus A."/>
            <person name="Cheng J.-F."/>
            <person name="Goodwin L."/>
            <person name="Pitluck S."/>
            <person name="Teshima H."/>
            <person name="Detter J.C."/>
            <person name="Han C."/>
            <person name="Tapia R."/>
            <person name="Land M."/>
            <person name="Hauser L."/>
            <person name="Kyrpides N."/>
            <person name="Ivanova N."/>
            <person name="Ovchinnikova G."/>
            <person name="Siebers A.K."/>
            <person name="Allgaier M."/>
            <person name="Thelen M.P."/>
            <person name="Hugenholtz P."/>
            <person name="Gladden J."/>
            <person name="Woyke T."/>
        </authorList>
    </citation>
    <scope>NUCLEOTIDE SEQUENCE [LARGE SCALE GENOMIC DNA]</scope>
    <source>
        <strain evidence="6">11-1</strain>
    </source>
</reference>
<dbReference type="HOGENOM" id="CLU_006338_2_1_6"/>
<accession>E6WP32</accession>
<feature type="signal peptide" evidence="3">
    <location>
        <begin position="1"/>
        <end position="28"/>
    </location>
</feature>
<dbReference type="CDD" id="cd10283">
    <property type="entry name" value="MnuA_DNase1-like"/>
    <property type="match status" value="1"/>
</dbReference>
<dbReference type="RefSeq" id="WP_013533761.1">
    <property type="nucleotide sequence ID" value="NC_014924.1"/>
</dbReference>
<evidence type="ECO:0000259" key="4">
    <source>
        <dbReference type="Pfam" id="PF03372"/>
    </source>
</evidence>
<evidence type="ECO:0000313" key="5">
    <source>
        <dbReference type="EMBL" id="ADV25931.1"/>
    </source>
</evidence>
<name>E6WP32_PSEUU</name>
<dbReference type="GO" id="GO:0004527">
    <property type="term" value="F:exonuclease activity"/>
    <property type="evidence" value="ECO:0007669"/>
    <property type="project" value="UniProtKB-KW"/>
</dbReference>
<keyword evidence="5" id="KW-0378">Hydrolase</keyword>
<dbReference type="PANTHER" id="PTHR42834">
    <property type="entry name" value="ENDONUCLEASE/EXONUCLEASE/PHOSPHATASE FAMILY PROTEIN (AFU_ORTHOLOGUE AFUA_3G09210)"/>
    <property type="match status" value="1"/>
</dbReference>
<dbReference type="Gene3D" id="3.60.10.10">
    <property type="entry name" value="Endonuclease/exonuclease/phosphatase"/>
    <property type="match status" value="1"/>
</dbReference>
<dbReference type="InterPro" id="IPR005135">
    <property type="entry name" value="Endo/exonuclease/phosphatase"/>
</dbReference>
<dbReference type="EMBL" id="CP002446">
    <property type="protein sequence ID" value="ADV25931.1"/>
    <property type="molecule type" value="Genomic_DNA"/>
</dbReference>
<feature type="region of interest" description="Disordered" evidence="2">
    <location>
        <begin position="545"/>
        <end position="567"/>
    </location>
</feature>
<dbReference type="InterPro" id="IPR036691">
    <property type="entry name" value="Endo/exonu/phosph_ase_sf"/>
</dbReference>
<keyword evidence="5" id="KW-0255">Endonuclease</keyword>
<evidence type="ECO:0000256" key="1">
    <source>
        <dbReference type="ARBA" id="ARBA00009458"/>
    </source>
</evidence>
<dbReference type="NCBIfam" id="NF033681">
    <property type="entry name" value="ExeM_NucH_DNase"/>
    <property type="match status" value="1"/>
</dbReference>
<gene>
    <name evidence="5" type="ordered locus">Psesu_0068</name>
</gene>
<dbReference type="SUPFAM" id="SSF56219">
    <property type="entry name" value="DNase I-like"/>
    <property type="match status" value="1"/>
</dbReference>
<feature type="chain" id="PRO_5003214883" evidence="3">
    <location>
        <begin position="29"/>
        <end position="575"/>
    </location>
</feature>
<proteinExistence type="inferred from homology"/>
<evidence type="ECO:0000256" key="2">
    <source>
        <dbReference type="SAM" id="MobiDB-lite"/>
    </source>
</evidence>
<evidence type="ECO:0000256" key="3">
    <source>
        <dbReference type="SAM" id="SignalP"/>
    </source>
</evidence>
<dbReference type="OrthoDB" id="9800417at2"/>
<keyword evidence="5" id="KW-0269">Exonuclease</keyword>
<keyword evidence="5" id="KW-0540">Nuclease</keyword>
<evidence type="ECO:0000313" key="6">
    <source>
        <dbReference type="Proteomes" id="UP000008632"/>
    </source>
</evidence>
<dbReference type="eggNOG" id="COG2374">
    <property type="taxonomic scope" value="Bacteria"/>
</dbReference>
<dbReference type="PROSITE" id="PS01258">
    <property type="entry name" value="BH2"/>
    <property type="match status" value="1"/>
</dbReference>
<dbReference type="InterPro" id="IPR020726">
    <property type="entry name" value="Bcl2_BH2_motif_CS"/>
</dbReference>
<dbReference type="CDD" id="cd04486">
    <property type="entry name" value="YhcR_OBF_like"/>
    <property type="match status" value="1"/>
</dbReference>
<organism evidence="5 6">
    <name type="scientific">Pseudoxanthomonas suwonensis (strain 11-1)</name>
    <dbReference type="NCBI Taxonomy" id="743721"/>
    <lineage>
        <taxon>Bacteria</taxon>
        <taxon>Pseudomonadati</taxon>
        <taxon>Pseudomonadota</taxon>
        <taxon>Gammaproteobacteria</taxon>
        <taxon>Lysobacterales</taxon>
        <taxon>Lysobacteraceae</taxon>
        <taxon>Pseudoxanthomonas</taxon>
    </lineage>
</organism>
<sequence length="575" mass="60805">MQYRRRSLPGPARLLLATLLLAPPLALAGPASSALGSLARGEAPTGPLRVEGVVTGDFRAGLGGFYLQDAGDSDPATPDALLVQAGPELAVPPGFGPGMHCQASGELVELRAGADRLRALAAASIGPCRAAVPAEPVRVSALPSSWEPLEGMRVRIEAPLTVTGTHALERYGELTVSFAGRQWQPSEIALPGTPEHARLAAANARQRLLLDDGSGQRDPQSIPYLGEASTPRVGSIVQGVEGILERRHGSWRIQVEQPLQLQAAGRPQPPRVPGTLKVAAFNLENLFNGDGRGGGFPTKRGARTHAAMQAQLAKLVATVHGLDPDIAALMELENDGYGPESSIAQLVDALNADGAQWRFVDAGHGPGGDTIRVGLIYRADRVVARGEPAVLEGGPFGERSRVPLAQAFVRKGGKRDLVVVANHLKSKGCSEATGADADRGDGQGCWNALRTDSARRLHAWLKTHPVGSRAGRVVMLGDFNAYAMEDPLHWLRSEGGWVDAFAAAGIERPWSYVYDGLSGRLDHALLSPSLVPALRGAAEWHVNADEPDDAGYAGRNEPGPWRSSDHDPLLLGFDL</sequence>